<feature type="transmembrane region" description="Helical" evidence="1">
    <location>
        <begin position="113"/>
        <end position="131"/>
    </location>
</feature>
<keyword evidence="3" id="KW-1185">Reference proteome</keyword>
<feature type="transmembrane region" description="Helical" evidence="1">
    <location>
        <begin position="73"/>
        <end position="93"/>
    </location>
</feature>
<evidence type="ECO:0000313" key="3">
    <source>
        <dbReference type="Proteomes" id="UP001431221"/>
    </source>
</evidence>
<reference evidence="2" key="1">
    <citation type="submission" date="2022-04" db="EMBL/GenBank/DDBJ databases">
        <title>Roseibium sp. CAU 1639 isolated from mud.</title>
        <authorList>
            <person name="Kim W."/>
        </authorList>
    </citation>
    <scope>NUCLEOTIDE SEQUENCE</scope>
    <source>
        <strain evidence="2">CAU 1639</strain>
    </source>
</reference>
<feature type="transmembrane region" description="Helical" evidence="1">
    <location>
        <begin position="40"/>
        <end position="61"/>
    </location>
</feature>
<evidence type="ECO:0000313" key="2">
    <source>
        <dbReference type="EMBL" id="MCK7613604.1"/>
    </source>
</evidence>
<protein>
    <submittedName>
        <fullName evidence="2">Uncharacterized protein</fullName>
    </submittedName>
</protein>
<organism evidence="2 3">
    <name type="scientific">Roseibium sediminicola</name>
    <dbReference type="NCBI Taxonomy" id="2933272"/>
    <lineage>
        <taxon>Bacteria</taxon>
        <taxon>Pseudomonadati</taxon>
        <taxon>Pseudomonadota</taxon>
        <taxon>Alphaproteobacteria</taxon>
        <taxon>Hyphomicrobiales</taxon>
        <taxon>Stappiaceae</taxon>
        <taxon>Roseibium</taxon>
    </lineage>
</organism>
<keyword evidence="1" id="KW-0472">Membrane</keyword>
<proteinExistence type="predicted"/>
<dbReference type="RefSeq" id="WP_248155637.1">
    <property type="nucleotide sequence ID" value="NZ_JALNMJ010000010.1"/>
</dbReference>
<dbReference type="Proteomes" id="UP001431221">
    <property type="component" value="Unassembled WGS sequence"/>
</dbReference>
<gene>
    <name evidence="2" type="ORF">M0H32_15630</name>
</gene>
<name>A0ABT0GVY2_9HYPH</name>
<evidence type="ECO:0000256" key="1">
    <source>
        <dbReference type="SAM" id="Phobius"/>
    </source>
</evidence>
<comment type="caution">
    <text evidence="2">The sequence shown here is derived from an EMBL/GenBank/DDBJ whole genome shotgun (WGS) entry which is preliminary data.</text>
</comment>
<keyword evidence="1" id="KW-1133">Transmembrane helix</keyword>
<dbReference type="EMBL" id="JALNMJ010000010">
    <property type="protein sequence ID" value="MCK7613604.1"/>
    <property type="molecule type" value="Genomic_DNA"/>
</dbReference>
<sequence length="157" mass="18347">MKLRLIALFWFFVFTVFARGADSDFAMLFSGVDQIRDYRIFVIVGITVDISFWVNNIYVVVSFFRSVVFLRNVVSTIILLVVFILNVITLAMALYANTIDNLDMHMHIDEERIITHIGLVVLFLYLSFSGYRKERRGEKFQWTLKELGKSSRKEDLS</sequence>
<accession>A0ABT0GVY2</accession>
<keyword evidence="1" id="KW-0812">Transmembrane</keyword>